<dbReference type="SUPFAM" id="SSF51445">
    <property type="entry name" value="(Trans)glycosidases"/>
    <property type="match status" value="1"/>
</dbReference>
<dbReference type="AlphaFoldDB" id="I0HZ14"/>
<dbReference type="STRING" id="926550.CLDAP_02120"/>
<evidence type="ECO:0000313" key="1">
    <source>
        <dbReference type="EMBL" id="BAL98251.1"/>
    </source>
</evidence>
<evidence type="ECO:0000313" key="2">
    <source>
        <dbReference type="Proteomes" id="UP000007880"/>
    </source>
</evidence>
<organism evidence="1 2">
    <name type="scientific">Caldilinea aerophila (strain DSM 14535 / JCM 11387 / NBRC 104270 / STL-6-O1)</name>
    <dbReference type="NCBI Taxonomy" id="926550"/>
    <lineage>
        <taxon>Bacteria</taxon>
        <taxon>Bacillati</taxon>
        <taxon>Chloroflexota</taxon>
        <taxon>Caldilineae</taxon>
        <taxon>Caldilineales</taxon>
        <taxon>Caldilineaceae</taxon>
        <taxon>Caldilinea</taxon>
    </lineage>
</organism>
<dbReference type="HOGENOM" id="CLU_515521_0_0_0"/>
<dbReference type="Gene3D" id="2.60.40.10">
    <property type="entry name" value="Immunoglobulins"/>
    <property type="match status" value="1"/>
</dbReference>
<dbReference type="Gene3D" id="3.20.20.80">
    <property type="entry name" value="Glycosidases"/>
    <property type="match status" value="1"/>
</dbReference>
<accession>I0HZ14</accession>
<sequence length="528" mass="58584">MPSKYRRGVCCIRGPAYLLGLILCFAVVPFSSAQMLGFSTELLTLPSAETGNSSTAGWATHLPLVSTAGSTGLAPLCRFGVNAISTDTGIDLSQLRIGWYQNYTTALHPSRPNGAEFAQTIRLSQTGPTSYRYRPGRAEIIQIANTNPGSMWLIGNEPDRRYYQDDIEPHVYAAVYHELYNLIKQADPTAIILAGSIVQATEIRIRYLNMVLNSYRQAYGHPMPVDAWSIHGFILNEVSCDKNPDPDHLGCSGADIPPGIDDAVGLVLDPIDTPPHDWVDRNDDFEIFVENIVRFRKWMAQNGYRDTPLFLSEYGVLIPSTLYRQFTPDRVNSFMNRTFDYLLTAADPMIGLPSDGNRLVQRLSWYSTTDQQYNGYLFTREGQLSPMGENYRAYTAKIQGYTDFSVTSIRTDPPMLLAESGPVTVTLQVTIGNSGNLLNPSRGVARIFNGNPQNNGIQIGSDRPVALAGCGQTQSIEVVWENVEPDNYELYVVIEPEAGTQDTDNTNNISSIQLFPVTSQTWLPTVHR</sequence>
<dbReference type="InterPro" id="IPR013783">
    <property type="entry name" value="Ig-like_fold"/>
</dbReference>
<dbReference type="InterPro" id="IPR017853">
    <property type="entry name" value="GH"/>
</dbReference>
<dbReference type="eggNOG" id="COG3534">
    <property type="taxonomic scope" value="Bacteria"/>
</dbReference>
<reference evidence="1 2" key="1">
    <citation type="submission" date="2012-02" db="EMBL/GenBank/DDBJ databases">
        <title>Complete genome sequence of Caldilinea aerophila DSM 14535 (= NBRC 102666).</title>
        <authorList>
            <person name="Oguchi A."/>
            <person name="Hosoyama A."/>
            <person name="Sekine M."/>
            <person name="Fukai R."/>
            <person name="Kato Y."/>
            <person name="Nakamura S."/>
            <person name="Hanada S."/>
            <person name="Yamazaki S."/>
            <person name="Fujita N."/>
        </authorList>
    </citation>
    <scope>NUCLEOTIDE SEQUENCE [LARGE SCALE GENOMIC DNA]</scope>
    <source>
        <strain evidence="2">DSM 14535 / JCM 11387 / NBRC 104270 / STL-6-O1</strain>
    </source>
</reference>
<keyword evidence="2" id="KW-1185">Reference proteome</keyword>
<dbReference type="KEGG" id="cap:CLDAP_02120"/>
<proteinExistence type="predicted"/>
<evidence type="ECO:0008006" key="3">
    <source>
        <dbReference type="Google" id="ProtNLM"/>
    </source>
</evidence>
<dbReference type="EMBL" id="AP012337">
    <property type="protein sequence ID" value="BAL98251.1"/>
    <property type="molecule type" value="Genomic_DNA"/>
</dbReference>
<name>I0HZ14_CALAS</name>
<dbReference type="Proteomes" id="UP000007880">
    <property type="component" value="Chromosome"/>
</dbReference>
<gene>
    <name evidence="1" type="ordered locus">CLDAP_02120</name>
</gene>
<protein>
    <recommendedName>
        <fullName evidence="3">CARDB domain-containing protein</fullName>
    </recommendedName>
</protein>